<dbReference type="InterPro" id="IPR029044">
    <property type="entry name" value="Nucleotide-diphossugar_trans"/>
</dbReference>
<dbReference type="SUPFAM" id="SSF53448">
    <property type="entry name" value="Nucleotide-diphospho-sugar transferases"/>
    <property type="match status" value="1"/>
</dbReference>
<proteinExistence type="predicted"/>
<reference evidence="2 3" key="1">
    <citation type="journal article" date="2018" name="J. Microbiol.">
        <title>Baekduia soli gen. nov., sp. nov., a novel bacterium isolated from the soil of Baekdu Mountain and proposal of a novel family name, Baekduiaceae fam. nov.</title>
        <authorList>
            <person name="An D.S."/>
            <person name="Siddiqi M.Z."/>
            <person name="Kim K.H."/>
            <person name="Yu H.S."/>
            <person name="Im W.T."/>
        </authorList>
    </citation>
    <scope>NUCLEOTIDE SEQUENCE [LARGE SCALE GENOMIC DNA]</scope>
    <source>
        <strain evidence="2 3">BR7-21</strain>
    </source>
</reference>
<dbReference type="Pfam" id="PF00535">
    <property type="entry name" value="Glycos_transf_2"/>
    <property type="match status" value="1"/>
</dbReference>
<dbReference type="EMBL" id="CP042430">
    <property type="protein sequence ID" value="QEC48820.1"/>
    <property type="molecule type" value="Genomic_DNA"/>
</dbReference>
<gene>
    <name evidence="2" type="ORF">FSW04_15375</name>
</gene>
<keyword evidence="2" id="KW-0808">Transferase</keyword>
<dbReference type="PANTHER" id="PTHR22916">
    <property type="entry name" value="GLYCOSYLTRANSFERASE"/>
    <property type="match status" value="1"/>
</dbReference>
<dbReference type="AlphaFoldDB" id="A0A5B8U748"/>
<dbReference type="InterPro" id="IPR001173">
    <property type="entry name" value="Glyco_trans_2-like"/>
</dbReference>
<dbReference type="Gene3D" id="3.90.550.10">
    <property type="entry name" value="Spore Coat Polysaccharide Biosynthesis Protein SpsA, Chain A"/>
    <property type="match status" value="1"/>
</dbReference>
<accession>A0A5B8U748</accession>
<evidence type="ECO:0000313" key="2">
    <source>
        <dbReference type="EMBL" id="QEC48820.1"/>
    </source>
</evidence>
<organism evidence="2 3">
    <name type="scientific">Baekduia soli</name>
    <dbReference type="NCBI Taxonomy" id="496014"/>
    <lineage>
        <taxon>Bacteria</taxon>
        <taxon>Bacillati</taxon>
        <taxon>Actinomycetota</taxon>
        <taxon>Thermoleophilia</taxon>
        <taxon>Solirubrobacterales</taxon>
        <taxon>Baekduiaceae</taxon>
        <taxon>Baekduia</taxon>
    </lineage>
</organism>
<evidence type="ECO:0000259" key="1">
    <source>
        <dbReference type="Pfam" id="PF00535"/>
    </source>
</evidence>
<sequence length="458" mass="48914">MPAHDAEAFVEEALRSALDQDYPADRLDVVVVDDGSTDATAAILARVAADHPGRVHLVSQDNRGLVGAVNAAAGHATGELLALLDADDVWPPDKVRRQVEVLQRRPEVGLVYTDMQVVDAAGRVLDASWLEGPPPPEGREIGRLLEQNWVTASSVMLRGSLRDELFPIPDGMPWADWYLGARTAQISQLAYLPEPRTSYRFHGNNMSLGSQGAVRVRELRKSLWLQRWFLRRLGTPETTPADLERAWDAFTTLASEALSEAGTPFLRLVEVTDEEREQARAMGLEARALLSAGDVHAALGAAVRAAATDPGGDEARAALLAVRSTLPDGAGQQPLRGTRPFVVCVAADEVVRDPALLAGCVEHLGDLDHVTLAVDASTADPQEAAQRIGELARAQGIEDDDTVDVVLVTGPLDELGRARLQHGTAARAGARGAEDGTPAYGADELTALRALALAARAQ</sequence>
<keyword evidence="3" id="KW-1185">Reference proteome</keyword>
<protein>
    <submittedName>
        <fullName evidence="2">Glycosyltransferase</fullName>
    </submittedName>
</protein>
<name>A0A5B8U748_9ACTN</name>
<dbReference type="Proteomes" id="UP000321805">
    <property type="component" value="Chromosome"/>
</dbReference>
<feature type="domain" description="Glycosyltransferase 2-like" evidence="1">
    <location>
        <begin position="1"/>
        <end position="112"/>
    </location>
</feature>
<evidence type="ECO:0000313" key="3">
    <source>
        <dbReference type="Proteomes" id="UP000321805"/>
    </source>
</evidence>
<dbReference type="KEGG" id="bsol:FSW04_15375"/>
<dbReference type="PANTHER" id="PTHR22916:SF3">
    <property type="entry name" value="UDP-GLCNAC:BETAGAL BETA-1,3-N-ACETYLGLUCOSAMINYLTRANSFERASE-LIKE PROTEIN 1"/>
    <property type="match status" value="1"/>
</dbReference>
<dbReference type="OrthoDB" id="9802649at2"/>
<dbReference type="GO" id="GO:0016758">
    <property type="term" value="F:hexosyltransferase activity"/>
    <property type="evidence" value="ECO:0007669"/>
    <property type="project" value="UniProtKB-ARBA"/>
</dbReference>